<dbReference type="RefSeq" id="WP_165503097.1">
    <property type="nucleotide sequence ID" value="NZ_CAACUY010000139.1"/>
</dbReference>
<feature type="domain" description="TNT" evidence="1">
    <location>
        <begin position="192"/>
        <end position="281"/>
    </location>
</feature>
<keyword evidence="3" id="KW-1185">Reference proteome</keyword>
<protein>
    <submittedName>
        <fullName evidence="2">Glycohydrolase toxin TNT-related protein</fullName>
    </submittedName>
</protein>
<dbReference type="EMBL" id="JBHTGP010000031">
    <property type="protein sequence ID" value="MFD0691557.1"/>
    <property type="molecule type" value="Genomic_DNA"/>
</dbReference>
<dbReference type="InterPro" id="IPR025331">
    <property type="entry name" value="TNT"/>
</dbReference>
<reference evidence="3" key="1">
    <citation type="journal article" date="2019" name="Int. J. Syst. Evol. Microbiol.">
        <title>The Global Catalogue of Microorganisms (GCM) 10K type strain sequencing project: providing services to taxonomists for standard genome sequencing and annotation.</title>
        <authorList>
            <consortium name="The Broad Institute Genomics Platform"/>
            <consortium name="The Broad Institute Genome Sequencing Center for Infectious Disease"/>
            <person name="Wu L."/>
            <person name="Ma J."/>
        </authorList>
    </citation>
    <scope>NUCLEOTIDE SEQUENCE [LARGE SCALE GENOMIC DNA]</scope>
    <source>
        <strain evidence="3">JCM 9371</strain>
    </source>
</reference>
<proteinExistence type="predicted"/>
<dbReference type="Proteomes" id="UP001597063">
    <property type="component" value="Unassembled WGS sequence"/>
</dbReference>
<dbReference type="Pfam" id="PF14021">
    <property type="entry name" value="TNT"/>
    <property type="match status" value="1"/>
</dbReference>
<accession>A0ABW2Y088</accession>
<evidence type="ECO:0000313" key="2">
    <source>
        <dbReference type="EMBL" id="MFD0691557.1"/>
    </source>
</evidence>
<evidence type="ECO:0000259" key="1">
    <source>
        <dbReference type="Pfam" id="PF14021"/>
    </source>
</evidence>
<gene>
    <name evidence="2" type="ORF">ACFQZM_44195</name>
</gene>
<comment type="caution">
    <text evidence="2">The sequence shown here is derived from an EMBL/GenBank/DDBJ whole genome shotgun (WGS) entry which is preliminary data.</text>
</comment>
<organism evidence="2 3">
    <name type="scientific">Actinomadura fibrosa</name>
    <dbReference type="NCBI Taxonomy" id="111802"/>
    <lineage>
        <taxon>Bacteria</taxon>
        <taxon>Bacillati</taxon>
        <taxon>Actinomycetota</taxon>
        <taxon>Actinomycetes</taxon>
        <taxon>Streptosporangiales</taxon>
        <taxon>Thermomonosporaceae</taxon>
        <taxon>Actinomadura</taxon>
    </lineage>
</organism>
<name>A0ABW2Y088_9ACTN</name>
<evidence type="ECO:0000313" key="3">
    <source>
        <dbReference type="Proteomes" id="UP001597063"/>
    </source>
</evidence>
<sequence length="294" mass="32041">MTADVRELVERLAPESPLLFARARLLLRDTAPGAVARFAVGRPVPGSWTVLHDGGWQTVHGEDPPVRHDTARSAIAHAVGGLLADEGLTVNSELLRTAGLVQEGPYNAETNWSDWGLTETAQRIWDATDNAPRPSSGEYIALGSLLGRRYPSYFVVASGPAPAHGPFVSTHDIFTRAAHNELPDGPSEPPETLPEGTVLDSYGDTDQVFLYEEGTPFHKRGLPGEPWRYPHRRYELRKPLDAYPAFPFERTTVPLEKAGGEGRGYYLVDTIADLLASGHLAALPNRAAFRAFSA</sequence>